<keyword evidence="4" id="KW-1185">Reference proteome</keyword>
<dbReference type="Pfam" id="PF06259">
    <property type="entry name" value="Abhydrolase_8"/>
    <property type="match status" value="1"/>
</dbReference>
<gene>
    <name evidence="3" type="ORF">Atai01_44200</name>
</gene>
<organism evidence="3 4">
    <name type="scientific">Amycolatopsis taiwanensis</name>
    <dbReference type="NCBI Taxonomy" id="342230"/>
    <lineage>
        <taxon>Bacteria</taxon>
        <taxon>Bacillati</taxon>
        <taxon>Actinomycetota</taxon>
        <taxon>Actinomycetes</taxon>
        <taxon>Pseudonocardiales</taxon>
        <taxon>Pseudonocardiaceae</taxon>
        <taxon>Amycolatopsis</taxon>
    </lineage>
</organism>
<dbReference type="Proteomes" id="UP001165136">
    <property type="component" value="Unassembled WGS sequence"/>
</dbReference>
<comment type="caution">
    <text evidence="3">The sequence shown here is derived from an EMBL/GenBank/DDBJ whole genome shotgun (WGS) entry which is preliminary data.</text>
</comment>
<feature type="region of interest" description="Disordered" evidence="1">
    <location>
        <begin position="166"/>
        <end position="201"/>
    </location>
</feature>
<dbReference type="AlphaFoldDB" id="A0A9W6R2W3"/>
<evidence type="ECO:0000256" key="1">
    <source>
        <dbReference type="SAM" id="MobiDB-lite"/>
    </source>
</evidence>
<dbReference type="Gene3D" id="1.10.287.1060">
    <property type="entry name" value="ESAT-6-like"/>
    <property type="match status" value="1"/>
</dbReference>
<protein>
    <recommendedName>
        <fullName evidence="2">DUF1023 domain-containing protein</fullName>
    </recommendedName>
</protein>
<dbReference type="SUPFAM" id="SSF53474">
    <property type="entry name" value="alpha/beta-Hydrolases"/>
    <property type="match status" value="1"/>
</dbReference>
<dbReference type="InterPro" id="IPR036689">
    <property type="entry name" value="ESAT-6-like_sf"/>
</dbReference>
<accession>A0A9W6R2W3</accession>
<reference evidence="3" key="1">
    <citation type="submission" date="2023-03" db="EMBL/GenBank/DDBJ databases">
        <title>Amycolatopsis taiwanensis NBRC 103393.</title>
        <authorList>
            <person name="Ichikawa N."/>
            <person name="Sato H."/>
            <person name="Tonouchi N."/>
        </authorList>
    </citation>
    <scope>NUCLEOTIDE SEQUENCE</scope>
    <source>
        <strain evidence="3">NBRC 103393</strain>
    </source>
</reference>
<name>A0A9W6R2W3_9PSEU</name>
<feature type="compositionally biased region" description="Basic and acidic residues" evidence="1">
    <location>
        <begin position="176"/>
        <end position="189"/>
    </location>
</feature>
<evidence type="ECO:0000259" key="2">
    <source>
        <dbReference type="Pfam" id="PF06259"/>
    </source>
</evidence>
<dbReference type="EMBL" id="BSTI01000009">
    <property type="protein sequence ID" value="GLY67801.1"/>
    <property type="molecule type" value="Genomic_DNA"/>
</dbReference>
<dbReference type="InterPro" id="IPR029058">
    <property type="entry name" value="AB_hydrolase_fold"/>
</dbReference>
<evidence type="ECO:0000313" key="4">
    <source>
        <dbReference type="Proteomes" id="UP001165136"/>
    </source>
</evidence>
<sequence>MVSLEQLLSLRPDSFGAAASAWRGLADSLAKHGTALRTGIREQLDHGSWAGHAGESARSHLDQLHAQYRRSESRLASIAGTLRSAGGGLTTAQSALNQALGIARQAGLDVGRDGSVSWNLARSVDLLTNPTGPATIGRLAGQVSGLISQSLEHAAMVDNQTAAALGRLAPQAAPDPTKDVPERERDRTPEPSAPDPWVIPKGSAPAAVKDWWDNEVVKTMTPAQLDAYIKEHAAEIGALDGVPCAVRDQANRYVLADLRAQSRASLDELKAQEPQVNWWDWNSRARHDQWQAEVDALQAKLGGLDALQARLDRPGDPPALLLGVDTERQGHAIVAINDPDKAKNVATLVPGIKTHLNAGCVNDYAQASENMVNTEPARGANTAVIAWMDYDAPDEAGAPFSDSAQHAAPDLNQFTEGLHVTHDPAVKPHLTLIGHSYGSTVLGEASKQYGGLGVDDVVAIGSPGMDVNSAADLNVSQDPPTPPPWRGHVWAGRNTNDVIQWGTDTTHGPSTTDRSFGANVFDTGWGSGNVSWDGEVGSHMSYWNQHSTSLRNLSAIISGNYSDVTVEGRPD</sequence>
<dbReference type="InterPro" id="IPR010427">
    <property type="entry name" value="DUF1023"/>
</dbReference>
<evidence type="ECO:0000313" key="3">
    <source>
        <dbReference type="EMBL" id="GLY67801.1"/>
    </source>
</evidence>
<dbReference type="SUPFAM" id="SSF140453">
    <property type="entry name" value="EsxAB dimer-like"/>
    <property type="match status" value="1"/>
</dbReference>
<dbReference type="RefSeq" id="WP_285488003.1">
    <property type="nucleotide sequence ID" value="NZ_BSTI01000009.1"/>
</dbReference>
<feature type="domain" description="DUF1023" evidence="2">
    <location>
        <begin position="325"/>
        <end position="500"/>
    </location>
</feature>
<proteinExistence type="predicted"/>